<dbReference type="AlphaFoldDB" id="A0A0A9AT18"/>
<dbReference type="PANTHER" id="PTHR31674:SF86">
    <property type="entry name" value="B3 DOMAIN-CONTAINING PROTEIN OS04G0347400-RELATED"/>
    <property type="match status" value="1"/>
</dbReference>
<evidence type="ECO:0000256" key="5">
    <source>
        <dbReference type="ARBA" id="ARBA00023242"/>
    </source>
</evidence>
<comment type="subcellular location">
    <subcellularLocation>
        <location evidence="1">Nucleus</location>
    </subcellularLocation>
</comment>
<dbReference type="EMBL" id="GBRH01247668">
    <property type="protein sequence ID" value="JAD50227.1"/>
    <property type="molecule type" value="Transcribed_RNA"/>
</dbReference>
<dbReference type="Gene3D" id="2.40.330.10">
    <property type="entry name" value="DNA-binding pseudobarrel domain"/>
    <property type="match status" value="1"/>
</dbReference>
<evidence type="ECO:0000259" key="6">
    <source>
        <dbReference type="PROSITE" id="PS50863"/>
    </source>
</evidence>
<dbReference type="InterPro" id="IPR039218">
    <property type="entry name" value="REM_fam"/>
</dbReference>
<proteinExistence type="predicted"/>
<reference evidence="7" key="2">
    <citation type="journal article" date="2015" name="Data Brief">
        <title>Shoot transcriptome of the giant reed, Arundo donax.</title>
        <authorList>
            <person name="Barrero R.A."/>
            <person name="Guerrero F.D."/>
            <person name="Moolhuijzen P."/>
            <person name="Goolsby J.A."/>
            <person name="Tidwell J."/>
            <person name="Bellgard S.E."/>
            <person name="Bellgard M.I."/>
        </authorList>
    </citation>
    <scope>NUCLEOTIDE SEQUENCE</scope>
    <source>
        <tissue evidence="7">Shoot tissue taken approximately 20 cm above the soil surface</tissue>
    </source>
</reference>
<dbReference type="GO" id="GO:0003677">
    <property type="term" value="F:DNA binding"/>
    <property type="evidence" value="ECO:0007669"/>
    <property type="project" value="UniProtKB-KW"/>
</dbReference>
<keyword evidence="2" id="KW-0805">Transcription regulation</keyword>
<reference evidence="7" key="1">
    <citation type="submission" date="2014-09" db="EMBL/GenBank/DDBJ databases">
        <authorList>
            <person name="Magalhaes I.L.F."/>
            <person name="Oliveira U."/>
            <person name="Santos F.R."/>
            <person name="Vidigal T.H.D.A."/>
            <person name="Brescovit A.D."/>
            <person name="Santos A.J."/>
        </authorList>
    </citation>
    <scope>NUCLEOTIDE SEQUENCE</scope>
    <source>
        <tissue evidence="7">Shoot tissue taken approximately 20 cm above the soil surface</tissue>
    </source>
</reference>
<dbReference type="PROSITE" id="PS50863">
    <property type="entry name" value="B3"/>
    <property type="match status" value="1"/>
</dbReference>
<dbReference type="GO" id="GO:0005634">
    <property type="term" value="C:nucleus"/>
    <property type="evidence" value="ECO:0007669"/>
    <property type="project" value="UniProtKB-SubCell"/>
</dbReference>
<evidence type="ECO:0000256" key="2">
    <source>
        <dbReference type="ARBA" id="ARBA00023015"/>
    </source>
</evidence>
<keyword evidence="3" id="KW-0238">DNA-binding</keyword>
<evidence type="ECO:0000256" key="4">
    <source>
        <dbReference type="ARBA" id="ARBA00023163"/>
    </source>
</evidence>
<dbReference type="SMART" id="SM01019">
    <property type="entry name" value="B3"/>
    <property type="match status" value="1"/>
</dbReference>
<dbReference type="PANTHER" id="PTHR31674">
    <property type="entry name" value="B3 DOMAIN-CONTAINING PROTEIN REM-LIKE 3-RELATED"/>
    <property type="match status" value="1"/>
</dbReference>
<name>A0A0A9AT18_ARUDO</name>
<keyword evidence="5" id="KW-0539">Nucleus</keyword>
<sequence length="94" mass="10592">MQKEMNTSTMESHFSLPLVFCKAVGLREPRTITPKTSTSSTGSWQARLAPYSNCSHLLGSGWTRFCRENGIKAGDVCTFKLVETTLWHVIITRR</sequence>
<dbReference type="Pfam" id="PF02362">
    <property type="entry name" value="B3"/>
    <property type="match status" value="1"/>
</dbReference>
<dbReference type="CDD" id="cd10017">
    <property type="entry name" value="B3_DNA"/>
    <property type="match status" value="1"/>
</dbReference>
<protein>
    <recommendedName>
        <fullName evidence="6">TF-B3 domain-containing protein</fullName>
    </recommendedName>
</protein>
<evidence type="ECO:0000313" key="7">
    <source>
        <dbReference type="EMBL" id="JAD50227.1"/>
    </source>
</evidence>
<evidence type="ECO:0000256" key="1">
    <source>
        <dbReference type="ARBA" id="ARBA00004123"/>
    </source>
</evidence>
<organism evidence="7">
    <name type="scientific">Arundo donax</name>
    <name type="common">Giant reed</name>
    <name type="synonym">Donax arundinaceus</name>
    <dbReference type="NCBI Taxonomy" id="35708"/>
    <lineage>
        <taxon>Eukaryota</taxon>
        <taxon>Viridiplantae</taxon>
        <taxon>Streptophyta</taxon>
        <taxon>Embryophyta</taxon>
        <taxon>Tracheophyta</taxon>
        <taxon>Spermatophyta</taxon>
        <taxon>Magnoliopsida</taxon>
        <taxon>Liliopsida</taxon>
        <taxon>Poales</taxon>
        <taxon>Poaceae</taxon>
        <taxon>PACMAD clade</taxon>
        <taxon>Arundinoideae</taxon>
        <taxon>Arundineae</taxon>
        <taxon>Arundo</taxon>
    </lineage>
</organism>
<dbReference type="SUPFAM" id="SSF101936">
    <property type="entry name" value="DNA-binding pseudobarrel domain"/>
    <property type="match status" value="1"/>
</dbReference>
<keyword evidence="4" id="KW-0804">Transcription</keyword>
<dbReference type="InterPro" id="IPR015300">
    <property type="entry name" value="DNA-bd_pseudobarrel_sf"/>
</dbReference>
<evidence type="ECO:0000256" key="3">
    <source>
        <dbReference type="ARBA" id="ARBA00023125"/>
    </source>
</evidence>
<feature type="domain" description="TF-B3" evidence="6">
    <location>
        <begin position="1"/>
        <end position="94"/>
    </location>
</feature>
<accession>A0A0A9AT18</accession>
<dbReference type="InterPro" id="IPR003340">
    <property type="entry name" value="B3_DNA-bd"/>
</dbReference>